<dbReference type="RefSeq" id="WP_212988537.1">
    <property type="nucleotide sequence ID" value="NZ_BAABEA010000019.1"/>
</dbReference>
<accession>A0A919S8D7</accession>
<dbReference type="Proteomes" id="UP000681340">
    <property type="component" value="Unassembled WGS sequence"/>
</dbReference>
<proteinExistence type="predicted"/>
<dbReference type="GO" id="GO:0006950">
    <property type="term" value="P:response to stress"/>
    <property type="evidence" value="ECO:0007669"/>
    <property type="project" value="TreeGrafter"/>
</dbReference>
<reference evidence="2" key="1">
    <citation type="submission" date="2021-03" db="EMBL/GenBank/DDBJ databases">
        <title>Whole genome shotgun sequence of Actinoplanes auranticolor NBRC 12245.</title>
        <authorList>
            <person name="Komaki H."/>
            <person name="Tamura T."/>
        </authorList>
    </citation>
    <scope>NUCLEOTIDE SEQUENCE</scope>
    <source>
        <strain evidence="2">NBRC 12245</strain>
    </source>
</reference>
<protein>
    <submittedName>
        <fullName evidence="2">MarR family transcriptional regulator</fullName>
    </submittedName>
</protein>
<dbReference type="AlphaFoldDB" id="A0A919S8D7"/>
<evidence type="ECO:0000313" key="2">
    <source>
        <dbReference type="EMBL" id="GIM66919.1"/>
    </source>
</evidence>
<dbReference type="PROSITE" id="PS50995">
    <property type="entry name" value="HTH_MARR_2"/>
    <property type="match status" value="1"/>
</dbReference>
<evidence type="ECO:0000313" key="3">
    <source>
        <dbReference type="Proteomes" id="UP000681340"/>
    </source>
</evidence>
<feature type="domain" description="HTH marR-type" evidence="1">
    <location>
        <begin position="12"/>
        <end position="148"/>
    </location>
</feature>
<comment type="caution">
    <text evidence="2">The sequence shown here is derived from an EMBL/GenBank/DDBJ whole genome shotgun (WGS) entry which is preliminary data.</text>
</comment>
<sequence>MPRTRQLPDRAELRAWRDFIETTEVLRTVLAGRLQSDTGLSPGDYAVLLALSETEHGRMRSSELAAQVGWERSRLSHHLGRMERRQLIRREKAATDSRGAQIVLAPAGRTAFREATAPHLRAVRELFVDALTPAQIEAAAGIAAALREHLVRLGHRE</sequence>
<dbReference type="GO" id="GO:0003700">
    <property type="term" value="F:DNA-binding transcription factor activity"/>
    <property type="evidence" value="ECO:0007669"/>
    <property type="project" value="InterPro"/>
</dbReference>
<dbReference type="InterPro" id="IPR039422">
    <property type="entry name" value="MarR/SlyA-like"/>
</dbReference>
<dbReference type="InterPro" id="IPR036390">
    <property type="entry name" value="WH_DNA-bd_sf"/>
</dbReference>
<dbReference type="Pfam" id="PF12802">
    <property type="entry name" value="MarR_2"/>
    <property type="match status" value="1"/>
</dbReference>
<organism evidence="2 3">
    <name type="scientific">Actinoplanes auranticolor</name>
    <dbReference type="NCBI Taxonomy" id="47988"/>
    <lineage>
        <taxon>Bacteria</taxon>
        <taxon>Bacillati</taxon>
        <taxon>Actinomycetota</taxon>
        <taxon>Actinomycetes</taxon>
        <taxon>Micromonosporales</taxon>
        <taxon>Micromonosporaceae</taxon>
        <taxon>Actinoplanes</taxon>
    </lineage>
</organism>
<gene>
    <name evidence="2" type="ORF">Aau02nite_25110</name>
</gene>
<dbReference type="SUPFAM" id="SSF46785">
    <property type="entry name" value="Winged helix' DNA-binding domain"/>
    <property type="match status" value="1"/>
</dbReference>
<dbReference type="InterPro" id="IPR036388">
    <property type="entry name" value="WH-like_DNA-bd_sf"/>
</dbReference>
<dbReference type="EMBL" id="BOQL01000021">
    <property type="protein sequence ID" value="GIM66919.1"/>
    <property type="molecule type" value="Genomic_DNA"/>
</dbReference>
<evidence type="ECO:0000259" key="1">
    <source>
        <dbReference type="PROSITE" id="PS50995"/>
    </source>
</evidence>
<dbReference type="Gene3D" id="1.10.10.10">
    <property type="entry name" value="Winged helix-like DNA-binding domain superfamily/Winged helix DNA-binding domain"/>
    <property type="match status" value="1"/>
</dbReference>
<name>A0A919S8D7_9ACTN</name>
<dbReference type="SMART" id="SM00347">
    <property type="entry name" value="HTH_MARR"/>
    <property type="match status" value="1"/>
</dbReference>
<keyword evidence="3" id="KW-1185">Reference proteome</keyword>
<dbReference type="PANTHER" id="PTHR33164">
    <property type="entry name" value="TRANSCRIPTIONAL REGULATOR, MARR FAMILY"/>
    <property type="match status" value="1"/>
</dbReference>
<dbReference type="InterPro" id="IPR000835">
    <property type="entry name" value="HTH_MarR-typ"/>
</dbReference>
<dbReference type="PANTHER" id="PTHR33164:SF99">
    <property type="entry name" value="MARR FAMILY REGULATORY PROTEIN"/>
    <property type="match status" value="1"/>
</dbReference>